<keyword evidence="1 5" id="KW-0489">Methyltransferase</keyword>
<evidence type="ECO:0000256" key="2">
    <source>
        <dbReference type="ARBA" id="ARBA00022679"/>
    </source>
</evidence>
<evidence type="ECO:0000313" key="8">
    <source>
        <dbReference type="Proteomes" id="UP000256941"/>
    </source>
</evidence>
<dbReference type="PANTHER" id="PTHR13090:SF1">
    <property type="entry name" value="ARGININE-HYDROXYLASE NDUFAF5, MITOCHONDRIAL"/>
    <property type="match status" value="1"/>
</dbReference>
<dbReference type="Gene3D" id="3.40.50.150">
    <property type="entry name" value="Vaccinia Virus protein VP39"/>
    <property type="match status" value="1"/>
</dbReference>
<evidence type="ECO:0000256" key="3">
    <source>
        <dbReference type="SAM" id="MobiDB-lite"/>
    </source>
</evidence>
<dbReference type="OrthoDB" id="9793723at2"/>
<keyword evidence="2 5" id="KW-0808">Transferase</keyword>
<name>A0A3D9XDL9_PARVE</name>
<dbReference type="Proteomes" id="UP000256941">
    <property type="component" value="Unassembled WGS sequence"/>
</dbReference>
<dbReference type="GO" id="GO:0008757">
    <property type="term" value="F:S-adenosylmethionine-dependent methyltransferase activity"/>
    <property type="evidence" value="ECO:0007669"/>
    <property type="project" value="InterPro"/>
</dbReference>
<accession>A0A3D9XDL9</accession>
<gene>
    <name evidence="6" type="ORF">ATH84_1001411</name>
    <name evidence="5" type="ORF">BDD41_4658</name>
</gene>
<organism evidence="5 8">
    <name type="scientific">Paracoccus versutus</name>
    <name type="common">Thiobacillus versutus</name>
    <dbReference type="NCBI Taxonomy" id="34007"/>
    <lineage>
        <taxon>Bacteria</taxon>
        <taxon>Pseudomonadati</taxon>
        <taxon>Pseudomonadota</taxon>
        <taxon>Alphaproteobacteria</taxon>
        <taxon>Rhodobacterales</taxon>
        <taxon>Paracoccaceae</taxon>
        <taxon>Paracoccus</taxon>
    </lineage>
</organism>
<dbReference type="EMBL" id="QTUJ01000004">
    <property type="protein sequence ID" value="REF67628.1"/>
    <property type="molecule type" value="Genomic_DNA"/>
</dbReference>
<protein>
    <submittedName>
        <fullName evidence="5">Methyltransferase family protein</fullName>
    </submittedName>
</protein>
<sequence>MMPDPTSSVPGLTDRRALDRNRARALRLGPVDFLHRIVADEIEDRLAEVNRRFSAVAVVTGRPQLWRDAMPGATVVADTPALALEPGAHDLVIHAMALHWAEDPVGQIAQAARALRPDGLFIAACPGGRTLHELRDALTRAEAEVTGGLSPRVLPMGEIRDLGGLLPRAGLALPVADQITQIASYRSLFHLGRDLRAMGEGNALAQRLRRPTRRDVLLRAAALYAENHPDPQDGTRIRATFDLVFLTGWAPDASQQKPLRPGSARMPLAEALASTRKSE</sequence>
<dbReference type="EMBL" id="QUMX01000001">
    <property type="protein sequence ID" value="REG57360.1"/>
    <property type="molecule type" value="Genomic_DNA"/>
</dbReference>
<dbReference type="RefSeq" id="WP_036758192.1">
    <property type="nucleotide sequence ID" value="NZ_CP035284.1"/>
</dbReference>
<feature type="domain" description="Methyltransferase type 11" evidence="4">
    <location>
        <begin position="73"/>
        <end position="122"/>
    </location>
</feature>
<evidence type="ECO:0000259" key="4">
    <source>
        <dbReference type="Pfam" id="PF08241"/>
    </source>
</evidence>
<dbReference type="Pfam" id="PF08241">
    <property type="entry name" value="Methyltransf_11"/>
    <property type="match status" value="1"/>
</dbReference>
<evidence type="ECO:0000313" key="7">
    <source>
        <dbReference type="Proteomes" id="UP000256794"/>
    </source>
</evidence>
<accession>A0A3E0CFV2</accession>
<reference evidence="7 8" key="1">
    <citation type="submission" date="2018-08" db="EMBL/GenBank/DDBJ databases">
        <title>Genomic Encyclopedia of Archaeal and Bacterial Type Strains, Phase II (KMG-II): from individual species to whole genera.</title>
        <authorList>
            <person name="Goeker M."/>
        </authorList>
    </citation>
    <scope>NUCLEOTIDE SEQUENCE [LARGE SCALE GENOMIC DNA]</scope>
    <source>
        <strain evidence="5 8">DSM 17099</strain>
        <strain evidence="6 7">DSM 582</strain>
    </source>
</reference>
<dbReference type="AlphaFoldDB" id="A0A3D9XDL9"/>
<dbReference type="Proteomes" id="UP000256794">
    <property type="component" value="Unassembled WGS sequence"/>
</dbReference>
<proteinExistence type="predicted"/>
<dbReference type="InterPro" id="IPR013216">
    <property type="entry name" value="Methyltransf_11"/>
</dbReference>
<dbReference type="PANTHER" id="PTHR13090">
    <property type="entry name" value="ARGININE-HYDROXYLASE NDUFAF5, MITOCHONDRIAL"/>
    <property type="match status" value="1"/>
</dbReference>
<dbReference type="GO" id="GO:0032259">
    <property type="term" value="P:methylation"/>
    <property type="evidence" value="ECO:0007669"/>
    <property type="project" value="UniProtKB-KW"/>
</dbReference>
<dbReference type="InterPro" id="IPR029063">
    <property type="entry name" value="SAM-dependent_MTases_sf"/>
</dbReference>
<dbReference type="InterPro" id="IPR050602">
    <property type="entry name" value="Malonyl-ACP_OMT"/>
</dbReference>
<comment type="caution">
    <text evidence="5">The sequence shown here is derived from an EMBL/GenBank/DDBJ whole genome shotgun (WGS) entry which is preliminary data.</text>
</comment>
<evidence type="ECO:0000313" key="5">
    <source>
        <dbReference type="EMBL" id="REF67628.1"/>
    </source>
</evidence>
<dbReference type="SUPFAM" id="SSF53335">
    <property type="entry name" value="S-adenosyl-L-methionine-dependent methyltransferases"/>
    <property type="match status" value="1"/>
</dbReference>
<feature type="region of interest" description="Disordered" evidence="3">
    <location>
        <begin position="255"/>
        <end position="279"/>
    </location>
</feature>
<evidence type="ECO:0000256" key="1">
    <source>
        <dbReference type="ARBA" id="ARBA00022603"/>
    </source>
</evidence>
<evidence type="ECO:0000313" key="6">
    <source>
        <dbReference type="EMBL" id="REG57360.1"/>
    </source>
</evidence>
<keyword evidence="7" id="KW-1185">Reference proteome</keyword>